<evidence type="ECO:0000256" key="5">
    <source>
        <dbReference type="ARBA" id="ARBA00022023"/>
    </source>
</evidence>
<evidence type="ECO:0000313" key="16">
    <source>
        <dbReference type="EMBL" id="MEE1884314.1"/>
    </source>
</evidence>
<evidence type="ECO:0000256" key="10">
    <source>
        <dbReference type="ARBA" id="ARBA00023004"/>
    </source>
</evidence>
<dbReference type="InterPro" id="IPR003265">
    <property type="entry name" value="HhH-GPD_domain"/>
</dbReference>
<organism evidence="16 17">
    <name type="scientific">Pedobacter flavus</name>
    <dbReference type="NCBI Taxonomy" id="3113906"/>
    <lineage>
        <taxon>Bacteria</taxon>
        <taxon>Pseudomonadati</taxon>
        <taxon>Bacteroidota</taxon>
        <taxon>Sphingobacteriia</taxon>
        <taxon>Sphingobacteriales</taxon>
        <taxon>Sphingobacteriaceae</taxon>
        <taxon>Pedobacter</taxon>
    </lineage>
</organism>
<dbReference type="InterPro" id="IPR023170">
    <property type="entry name" value="HhH_base_excis_C"/>
</dbReference>
<keyword evidence="11" id="KW-0411">Iron-sulfur</keyword>
<keyword evidence="13 14" id="KW-0326">Glycosidase</keyword>
<sequence>MHFQQELISWYSLNKRDLPWRNTNNPYLIWLSEIILQQTRVAQGLPYYERFVEQFPTLSDLAKASETDVLKLWEGLGYYSRGRNLHATAKFIFDNLNGVFPSDYDSLIRLKGIGVYTAAAVSSFSINERQAVVDGNVYRVLSRYFGVFDPIDSTLGKKIFSKLANELISEVDPGLFNQSIMEFGALVCKPKNPDCMNCPVKLGCFAVLNDKIAELPQKSKKLVKKERFLNYFLVQNDDKVLVKQRESGDIWQGLFDFPLIEFETKSIDFTSLVPNVFDDNKIENFKLIKSYRHVLTHQLLNVQFFKAPNINSTFIADNKLIWVSLEELVNLPKPRVVQQFISGYLEI</sequence>
<keyword evidence="6" id="KW-0004">4Fe-4S</keyword>
<dbReference type="InterPro" id="IPR005760">
    <property type="entry name" value="A/G_AdeGlyc_MutY"/>
</dbReference>
<evidence type="ECO:0000256" key="8">
    <source>
        <dbReference type="ARBA" id="ARBA00022763"/>
    </source>
</evidence>
<keyword evidence="17" id="KW-1185">Reference proteome</keyword>
<dbReference type="SUPFAM" id="SSF55811">
    <property type="entry name" value="Nudix"/>
    <property type="match status" value="1"/>
</dbReference>
<name>A0ABU7GZ07_9SPHI</name>
<dbReference type="InterPro" id="IPR044298">
    <property type="entry name" value="MIG/MutY"/>
</dbReference>
<dbReference type="SMART" id="SM00478">
    <property type="entry name" value="ENDO3c"/>
    <property type="match status" value="1"/>
</dbReference>
<dbReference type="Pfam" id="PF14815">
    <property type="entry name" value="NUDIX_4"/>
    <property type="match status" value="1"/>
</dbReference>
<keyword evidence="12" id="KW-0234">DNA repair</keyword>
<dbReference type="Proteomes" id="UP001337681">
    <property type="component" value="Unassembled WGS sequence"/>
</dbReference>
<gene>
    <name evidence="16" type="primary">mutY</name>
    <name evidence="16" type="ORF">VRU49_02665</name>
</gene>
<dbReference type="InterPro" id="IPR015797">
    <property type="entry name" value="NUDIX_hydrolase-like_dom_sf"/>
</dbReference>
<comment type="similarity">
    <text evidence="3 14">Belongs to the Nth/MutY family.</text>
</comment>
<evidence type="ECO:0000256" key="11">
    <source>
        <dbReference type="ARBA" id="ARBA00023014"/>
    </source>
</evidence>
<dbReference type="SUPFAM" id="SSF48150">
    <property type="entry name" value="DNA-glycosylase"/>
    <property type="match status" value="1"/>
</dbReference>
<dbReference type="EMBL" id="JAZDQU010000001">
    <property type="protein sequence ID" value="MEE1884314.1"/>
    <property type="molecule type" value="Genomic_DNA"/>
</dbReference>
<evidence type="ECO:0000256" key="1">
    <source>
        <dbReference type="ARBA" id="ARBA00000843"/>
    </source>
</evidence>
<dbReference type="CDD" id="cd03431">
    <property type="entry name" value="NUDIX_DNA_Glycosylase_C-MutY"/>
    <property type="match status" value="1"/>
</dbReference>
<evidence type="ECO:0000313" key="17">
    <source>
        <dbReference type="Proteomes" id="UP001337681"/>
    </source>
</evidence>
<keyword evidence="7" id="KW-0479">Metal-binding</keyword>
<feature type="domain" description="HhH-GPD" evidence="15">
    <location>
        <begin position="35"/>
        <end position="186"/>
    </location>
</feature>
<evidence type="ECO:0000256" key="3">
    <source>
        <dbReference type="ARBA" id="ARBA00008343"/>
    </source>
</evidence>
<evidence type="ECO:0000256" key="9">
    <source>
        <dbReference type="ARBA" id="ARBA00022801"/>
    </source>
</evidence>
<comment type="cofactor">
    <cofactor evidence="14">
        <name>[4Fe-4S] cluster</name>
        <dbReference type="ChEBI" id="CHEBI:49883"/>
    </cofactor>
    <text evidence="14">Binds 1 [4Fe-4S] cluster.</text>
</comment>
<evidence type="ECO:0000256" key="13">
    <source>
        <dbReference type="ARBA" id="ARBA00023295"/>
    </source>
</evidence>
<comment type="catalytic activity">
    <reaction evidence="1 14">
        <text>Hydrolyzes free adenine bases from 7,8-dihydro-8-oxoguanine:adenine mismatched double-stranded DNA, leaving an apurinic site.</text>
        <dbReference type="EC" id="3.2.2.31"/>
    </reaction>
</comment>
<keyword evidence="10 14" id="KW-0408">Iron</keyword>
<dbReference type="CDD" id="cd00056">
    <property type="entry name" value="ENDO3c"/>
    <property type="match status" value="1"/>
</dbReference>
<dbReference type="NCBIfam" id="TIGR01084">
    <property type="entry name" value="mutY"/>
    <property type="match status" value="1"/>
</dbReference>
<proteinExistence type="inferred from homology"/>
<dbReference type="EC" id="3.2.2.31" evidence="4 14"/>
<accession>A0ABU7GZ07</accession>
<evidence type="ECO:0000256" key="12">
    <source>
        <dbReference type="ARBA" id="ARBA00023204"/>
    </source>
</evidence>
<dbReference type="PANTHER" id="PTHR42944">
    <property type="entry name" value="ADENINE DNA GLYCOSYLASE"/>
    <property type="match status" value="1"/>
</dbReference>
<comment type="function">
    <text evidence="2">Adenine glycosylase active on G-A mispairs. MutY also corrects error-prone DNA synthesis past GO lesions which are due to the oxidatively damaged form of guanine: 7,8-dihydro-8-oxoguanine (8-oxo-dGTP).</text>
</comment>
<comment type="caution">
    <text evidence="16">The sequence shown here is derived from an EMBL/GenBank/DDBJ whole genome shotgun (WGS) entry which is preliminary data.</text>
</comment>
<evidence type="ECO:0000256" key="4">
    <source>
        <dbReference type="ARBA" id="ARBA00012045"/>
    </source>
</evidence>
<dbReference type="Pfam" id="PF00730">
    <property type="entry name" value="HhH-GPD"/>
    <property type="match status" value="1"/>
</dbReference>
<dbReference type="PANTHER" id="PTHR42944:SF1">
    <property type="entry name" value="ADENINE DNA GLYCOSYLASE"/>
    <property type="match status" value="1"/>
</dbReference>
<dbReference type="Gene3D" id="1.10.1670.10">
    <property type="entry name" value="Helix-hairpin-Helix base-excision DNA repair enzymes (C-terminal)"/>
    <property type="match status" value="1"/>
</dbReference>
<dbReference type="RefSeq" id="WP_330145231.1">
    <property type="nucleotide sequence ID" value="NZ_JAZDQU010000001.1"/>
</dbReference>
<dbReference type="InterPro" id="IPR029119">
    <property type="entry name" value="MutY_C"/>
</dbReference>
<protein>
    <recommendedName>
        <fullName evidence="5 14">Adenine DNA glycosylase</fullName>
        <ecNumber evidence="4 14">3.2.2.31</ecNumber>
    </recommendedName>
</protein>
<evidence type="ECO:0000256" key="6">
    <source>
        <dbReference type="ARBA" id="ARBA00022485"/>
    </source>
</evidence>
<dbReference type="InterPro" id="IPR011257">
    <property type="entry name" value="DNA_glycosylase"/>
</dbReference>
<keyword evidence="8 14" id="KW-0227">DNA damage</keyword>
<reference evidence="16 17" key="1">
    <citation type="submission" date="2024-01" db="EMBL/GenBank/DDBJ databases">
        <title>Pedobacter sp. nov., isolated from oil-contaminated soil.</title>
        <authorList>
            <person name="Le N.T.T."/>
        </authorList>
    </citation>
    <scope>NUCLEOTIDE SEQUENCE [LARGE SCALE GENOMIC DNA]</scope>
    <source>
        <strain evidence="16 17">VNH31</strain>
    </source>
</reference>
<dbReference type="Gene3D" id="1.10.340.30">
    <property type="entry name" value="Hypothetical protein, domain 2"/>
    <property type="match status" value="1"/>
</dbReference>
<evidence type="ECO:0000256" key="7">
    <source>
        <dbReference type="ARBA" id="ARBA00022723"/>
    </source>
</evidence>
<evidence type="ECO:0000256" key="2">
    <source>
        <dbReference type="ARBA" id="ARBA00002933"/>
    </source>
</evidence>
<evidence type="ECO:0000256" key="14">
    <source>
        <dbReference type="RuleBase" id="RU365096"/>
    </source>
</evidence>
<dbReference type="Gene3D" id="3.90.79.10">
    <property type="entry name" value="Nucleoside Triphosphate Pyrophosphohydrolase"/>
    <property type="match status" value="1"/>
</dbReference>
<evidence type="ECO:0000259" key="15">
    <source>
        <dbReference type="SMART" id="SM00478"/>
    </source>
</evidence>
<keyword evidence="9" id="KW-0378">Hydrolase</keyword>